<keyword evidence="4" id="KW-1185">Reference proteome</keyword>
<evidence type="ECO:0000256" key="1">
    <source>
        <dbReference type="SAM" id="MobiDB-lite"/>
    </source>
</evidence>
<keyword evidence="2" id="KW-0732">Signal</keyword>
<accession>A0A448ZHI2</accession>
<dbReference type="EMBL" id="CAACVS010000353">
    <property type="protein sequence ID" value="VEU41441.1"/>
    <property type="molecule type" value="Genomic_DNA"/>
</dbReference>
<dbReference type="PANTHER" id="PTHR35560:SF3">
    <property type="entry name" value="PEPTIDASE S9 PROLYL OLIGOPEPTIDASE CATALYTIC DOMAIN-CONTAINING PROTEIN"/>
    <property type="match status" value="1"/>
</dbReference>
<evidence type="ECO:0000313" key="3">
    <source>
        <dbReference type="EMBL" id="VEU41441.1"/>
    </source>
</evidence>
<dbReference type="OrthoDB" id="5985073at2759"/>
<dbReference type="PANTHER" id="PTHR35560">
    <property type="entry name" value="BLL0132 PROTEIN"/>
    <property type="match status" value="1"/>
</dbReference>
<sequence>MTLYAHALALFLSLAVFVTEDMAVRAWIQCSEEDGGGMCPDLATCCPTGIPGVSSCISGTKHDPDGGRGECCDPEGTNGCPYGYVCARKGGSNSFHAGVDTHGNTNPNYHYHHRQQQQQQQEENRSRAICKRREPHPRDLNAKETPQYKLCRLPSSPEVLQLQAFPIDDKFNATYYSSMGSILPPSAIAANNENDNDPSIYMQKFSSIETVLVIQHGSGRNADDYLCAGISVVASAAAGGNTTRDNEKILVIAPKFVADVDHDDRDRNPNTLYWLEQGADVPLGHTWRYGADAANAWSPGDSGLRRQGISSYDVMDRLLEYLIGSKLHGEDQKVSMMRGSTHQEQRESFNFPNLKRIVVAGHSAGGQYVHRWTLLSSSNIIWGNDSDYTRSSRDHSVTANGRG</sequence>
<evidence type="ECO:0000256" key="2">
    <source>
        <dbReference type="SAM" id="SignalP"/>
    </source>
</evidence>
<evidence type="ECO:0000313" key="4">
    <source>
        <dbReference type="Proteomes" id="UP000291116"/>
    </source>
</evidence>
<name>A0A448ZHI2_9STRA</name>
<organism evidence="3 4">
    <name type="scientific">Pseudo-nitzschia multistriata</name>
    <dbReference type="NCBI Taxonomy" id="183589"/>
    <lineage>
        <taxon>Eukaryota</taxon>
        <taxon>Sar</taxon>
        <taxon>Stramenopiles</taxon>
        <taxon>Ochrophyta</taxon>
        <taxon>Bacillariophyta</taxon>
        <taxon>Bacillariophyceae</taxon>
        <taxon>Bacillariophycidae</taxon>
        <taxon>Bacillariales</taxon>
        <taxon>Bacillariaceae</taxon>
        <taxon>Pseudo-nitzschia</taxon>
    </lineage>
</organism>
<feature type="signal peptide" evidence="2">
    <location>
        <begin position="1"/>
        <end position="26"/>
    </location>
</feature>
<dbReference type="Gene3D" id="3.40.50.1820">
    <property type="entry name" value="alpha/beta hydrolase"/>
    <property type="match status" value="1"/>
</dbReference>
<gene>
    <name evidence="3" type="ORF">PSNMU_V1.4_AUG-EV-PASAV3_0083610</name>
</gene>
<feature type="region of interest" description="Disordered" evidence="1">
    <location>
        <begin position="97"/>
        <end position="126"/>
    </location>
</feature>
<reference evidence="3 4" key="1">
    <citation type="submission" date="2019-01" db="EMBL/GenBank/DDBJ databases">
        <authorList>
            <person name="Ferrante I. M."/>
        </authorList>
    </citation>
    <scope>NUCLEOTIDE SEQUENCE [LARGE SCALE GENOMIC DNA]</scope>
    <source>
        <strain evidence="3 4">B856</strain>
    </source>
</reference>
<protein>
    <submittedName>
        <fullName evidence="3">Uncharacterized protein</fullName>
    </submittedName>
</protein>
<dbReference type="AlphaFoldDB" id="A0A448ZHI2"/>
<dbReference type="Proteomes" id="UP000291116">
    <property type="component" value="Unassembled WGS sequence"/>
</dbReference>
<dbReference type="InterPro" id="IPR029058">
    <property type="entry name" value="AB_hydrolase_fold"/>
</dbReference>
<feature type="chain" id="PRO_5019283207" evidence="2">
    <location>
        <begin position="27"/>
        <end position="403"/>
    </location>
</feature>
<proteinExistence type="predicted"/>